<dbReference type="OrthoDB" id="2328764at2"/>
<dbReference type="InterPro" id="IPR036390">
    <property type="entry name" value="WH_DNA-bd_sf"/>
</dbReference>
<evidence type="ECO:0000256" key="4">
    <source>
        <dbReference type="ARBA" id="ARBA00023163"/>
    </source>
</evidence>
<keyword evidence="2" id="KW-0805">Transcription regulation</keyword>
<dbReference type="PANTHER" id="PTHR33238:SF7">
    <property type="entry name" value="IRON-DEPENDENT TRANSCRIPTIONAL REGULATOR"/>
    <property type="match status" value="1"/>
</dbReference>
<dbReference type="GO" id="GO:0046914">
    <property type="term" value="F:transition metal ion binding"/>
    <property type="evidence" value="ECO:0007669"/>
    <property type="project" value="InterPro"/>
</dbReference>
<dbReference type="PATRIC" id="fig|89059.3.peg.394"/>
<evidence type="ECO:0000259" key="5">
    <source>
        <dbReference type="PROSITE" id="PS50944"/>
    </source>
</evidence>
<reference evidence="6 8" key="1">
    <citation type="journal article" date="2015" name="Genome Announc.">
        <title>Expanding the biotechnology potential of lactobacilli through comparative genomics of 213 strains and associated genera.</title>
        <authorList>
            <person name="Sun Z."/>
            <person name="Harris H.M."/>
            <person name="McCann A."/>
            <person name="Guo C."/>
            <person name="Argimon S."/>
            <person name="Zhang W."/>
            <person name="Yang X."/>
            <person name="Jeffery I.B."/>
            <person name="Cooney J.C."/>
            <person name="Kagawa T.F."/>
            <person name="Liu W."/>
            <person name="Song Y."/>
            <person name="Salvetti E."/>
            <person name="Wrobel A."/>
            <person name="Rasinkangas P."/>
            <person name="Parkhill J."/>
            <person name="Rea M.C."/>
            <person name="O'Sullivan O."/>
            <person name="Ritari J."/>
            <person name="Douillard F.P."/>
            <person name="Paul Ross R."/>
            <person name="Yang R."/>
            <person name="Briner A.E."/>
            <person name="Felis G.E."/>
            <person name="de Vos W.M."/>
            <person name="Barrangou R."/>
            <person name="Klaenhammer T.R."/>
            <person name="Caufield P.W."/>
            <person name="Cui Y."/>
            <person name="Zhang H."/>
            <person name="O'Toole P.W."/>
        </authorList>
    </citation>
    <scope>NUCLEOTIDE SEQUENCE [LARGE SCALE GENOMIC DNA]</scope>
    <source>
        <strain evidence="6 8">DSM 15353</strain>
    </source>
</reference>
<dbReference type="STRING" id="89059.LAC1533_2379"/>
<keyword evidence="4" id="KW-0804">Transcription</keyword>
<dbReference type="Gene3D" id="1.10.10.10">
    <property type="entry name" value="Winged helix-like DNA-binding domain superfamily/Winged helix DNA-binding domain"/>
    <property type="match status" value="1"/>
</dbReference>
<name>A0A0R2KBF1_9LACO</name>
<dbReference type="EMBL" id="JQBK01000013">
    <property type="protein sequence ID" value="KRN86802.1"/>
    <property type="molecule type" value="Genomic_DNA"/>
</dbReference>
<dbReference type="InterPro" id="IPR022689">
    <property type="entry name" value="Iron_dep_repressor"/>
</dbReference>
<evidence type="ECO:0000313" key="9">
    <source>
        <dbReference type="Proteomes" id="UP000190935"/>
    </source>
</evidence>
<dbReference type="Proteomes" id="UP000051491">
    <property type="component" value="Unassembled WGS sequence"/>
</dbReference>
<dbReference type="Gene3D" id="2.30.30.90">
    <property type="match status" value="1"/>
</dbReference>
<organism evidence="6 8">
    <name type="scientific">Ligilactobacillus acidipiscis</name>
    <dbReference type="NCBI Taxonomy" id="89059"/>
    <lineage>
        <taxon>Bacteria</taxon>
        <taxon>Bacillati</taxon>
        <taxon>Bacillota</taxon>
        <taxon>Bacilli</taxon>
        <taxon>Lactobacillales</taxon>
        <taxon>Lactobacillaceae</taxon>
        <taxon>Ligilactobacillus</taxon>
    </lineage>
</organism>
<dbReference type="InterPro" id="IPR001367">
    <property type="entry name" value="Fe_dep_repressor"/>
</dbReference>
<evidence type="ECO:0000256" key="2">
    <source>
        <dbReference type="ARBA" id="ARBA00023015"/>
    </source>
</evidence>
<dbReference type="SUPFAM" id="SSF46785">
    <property type="entry name" value="Winged helix' DNA-binding domain"/>
    <property type="match status" value="1"/>
</dbReference>
<dbReference type="InterPro" id="IPR036388">
    <property type="entry name" value="WH-like_DNA-bd_sf"/>
</dbReference>
<reference evidence="7" key="3">
    <citation type="submission" date="2016-11" db="EMBL/GenBank/DDBJ databases">
        <authorList>
            <person name="Jaros S."/>
            <person name="Januszkiewicz K."/>
            <person name="Wedrychowicz H."/>
        </authorList>
    </citation>
    <scope>NUCLEOTIDE SEQUENCE [LARGE SCALE GENOMIC DNA]</scope>
    <source>
        <strain evidence="7">ACA-DC 1533</strain>
    </source>
</reference>
<evidence type="ECO:0000313" key="7">
    <source>
        <dbReference type="EMBL" id="SFV41805.1"/>
    </source>
</evidence>
<dbReference type="PANTHER" id="PTHR33238">
    <property type="entry name" value="IRON (METAL) DEPENDENT REPRESSOR, DTXR FAMILY"/>
    <property type="match status" value="1"/>
</dbReference>
<dbReference type="GO" id="GO:0046983">
    <property type="term" value="F:protein dimerization activity"/>
    <property type="evidence" value="ECO:0007669"/>
    <property type="project" value="InterPro"/>
</dbReference>
<dbReference type="GeneID" id="95350461"/>
<gene>
    <name evidence="6" type="ORF">IV43_GL000388</name>
    <name evidence="7" type="ORF">LAC1533_2379</name>
</gene>
<protein>
    <submittedName>
        <fullName evidence="6 7">Mn-dependent transcriptional regulator</fullName>
    </submittedName>
</protein>
<keyword evidence="3" id="KW-0238">DNA-binding</keyword>
<dbReference type="InterPro" id="IPR022687">
    <property type="entry name" value="HTH_DTXR"/>
</dbReference>
<proteinExistence type="inferred from homology"/>
<evidence type="ECO:0000313" key="6">
    <source>
        <dbReference type="EMBL" id="KRN86802.1"/>
    </source>
</evidence>
<dbReference type="AlphaFoldDB" id="A0A0R2KBF1"/>
<evidence type="ECO:0000313" key="8">
    <source>
        <dbReference type="Proteomes" id="UP000051491"/>
    </source>
</evidence>
<dbReference type="Pfam" id="PF01325">
    <property type="entry name" value="Fe_dep_repress"/>
    <property type="match status" value="1"/>
</dbReference>
<comment type="similarity">
    <text evidence="1">Belongs to the DtxR/MntR family.</text>
</comment>
<dbReference type="InterPro" id="IPR050536">
    <property type="entry name" value="DtxR_MntR_Metal-Reg"/>
</dbReference>
<dbReference type="EMBL" id="LT630287">
    <property type="protein sequence ID" value="SFV41805.1"/>
    <property type="molecule type" value="Genomic_DNA"/>
</dbReference>
<evidence type="ECO:0000256" key="3">
    <source>
        <dbReference type="ARBA" id="ARBA00023125"/>
    </source>
</evidence>
<dbReference type="SMART" id="SM00529">
    <property type="entry name" value="HTH_DTXR"/>
    <property type="match status" value="1"/>
</dbReference>
<dbReference type="RefSeq" id="WP_010495687.1">
    <property type="nucleotide sequence ID" value="NZ_JQBK01000013.1"/>
</dbReference>
<sequence>MRSIEDNYLRAIFEGSYLKKGISNKQLSELLKITPASTTEFTQKLHKQGLVDGGKYKKVSLSEKGQQKAQKIMHKFRLCEVLLEKCFNLSLAEVVQQAWLLADFSSETLLHELNEKLGRPKKTFFGAEVQEPKVFNSDLEMLSSVKTGNVVILREYLGSKNMVIYFSELALNLNEELKVEKYDHDFNLFVLTTVNSKKIMVSKEVADFIYVEIKK</sequence>
<evidence type="ECO:0000256" key="1">
    <source>
        <dbReference type="ARBA" id="ARBA00007871"/>
    </source>
</evidence>
<accession>A0A0R2KBF1</accession>
<dbReference type="GO" id="GO:0003700">
    <property type="term" value="F:DNA-binding transcription factor activity"/>
    <property type="evidence" value="ECO:0007669"/>
    <property type="project" value="InterPro"/>
</dbReference>
<dbReference type="KEGG" id="laca:LAC1533_2379"/>
<dbReference type="PROSITE" id="PS50944">
    <property type="entry name" value="HTH_DTXR"/>
    <property type="match status" value="1"/>
</dbReference>
<reference evidence="9" key="2">
    <citation type="submission" date="2016-11" db="EMBL/GenBank/DDBJ databases">
        <authorList>
            <person name="Papadimitriou K."/>
        </authorList>
    </citation>
    <scope>NUCLEOTIDE SEQUENCE [LARGE SCALE GENOMIC DNA]</scope>
    <source>
        <strain evidence="9">ACA-DC 1533</strain>
    </source>
</reference>
<dbReference type="GO" id="GO:0003677">
    <property type="term" value="F:DNA binding"/>
    <property type="evidence" value="ECO:0007669"/>
    <property type="project" value="UniProtKB-KW"/>
</dbReference>
<dbReference type="Proteomes" id="UP000190935">
    <property type="component" value="Chromosome I"/>
</dbReference>
<feature type="domain" description="HTH dtxR-type" evidence="5">
    <location>
        <begin position="1"/>
        <end position="62"/>
    </location>
</feature>
<dbReference type="Pfam" id="PF02742">
    <property type="entry name" value="Fe_dep_repr_C"/>
    <property type="match status" value="1"/>
</dbReference>
<dbReference type="InterPro" id="IPR038157">
    <property type="entry name" value="FeoA_core_dom"/>
</dbReference>